<accession>A0ABR9FTV9</accession>
<dbReference type="Proteomes" id="UP001645038">
    <property type="component" value="Unassembled WGS sequence"/>
</dbReference>
<protein>
    <recommendedName>
        <fullName evidence="4">SMODS-associating 2TM beta-strand rich effector domain-containing protein</fullName>
    </recommendedName>
</protein>
<evidence type="ECO:0000313" key="2">
    <source>
        <dbReference type="EMBL" id="MBE0462095.1"/>
    </source>
</evidence>
<keyword evidence="1" id="KW-1133">Transmembrane helix</keyword>
<keyword evidence="1" id="KW-0812">Transmembrane</keyword>
<dbReference type="RefSeq" id="WP_192536614.1">
    <property type="nucleotide sequence ID" value="NZ_JABUZA010000004.1"/>
</dbReference>
<reference evidence="2 3" key="1">
    <citation type="submission" date="2020-07" db="EMBL/GenBank/DDBJ databases">
        <title>Halophilic bacteria isolated from french cheeses.</title>
        <authorList>
            <person name="Kothe C.I."/>
            <person name="Farah-Kraiem B."/>
            <person name="Renault P."/>
            <person name="Dridi B."/>
        </authorList>
    </citation>
    <scope>NUCLEOTIDE SEQUENCE [LARGE SCALE GENOMIC DNA]</scope>
    <source>
        <strain evidence="2 3">FME20</strain>
    </source>
</reference>
<comment type="caution">
    <text evidence="2">The sequence shown here is derived from an EMBL/GenBank/DDBJ whole genome shotgun (WGS) entry which is preliminary data.</text>
</comment>
<feature type="transmembrane region" description="Helical" evidence="1">
    <location>
        <begin position="6"/>
        <end position="26"/>
    </location>
</feature>
<evidence type="ECO:0000313" key="3">
    <source>
        <dbReference type="Proteomes" id="UP001645038"/>
    </source>
</evidence>
<organism evidence="2 3">
    <name type="scientific">Halomonas colorata</name>
    <dbReference type="NCBI Taxonomy" id="2742615"/>
    <lineage>
        <taxon>Bacteria</taxon>
        <taxon>Pseudomonadati</taxon>
        <taxon>Pseudomonadota</taxon>
        <taxon>Gammaproteobacteria</taxon>
        <taxon>Oceanospirillales</taxon>
        <taxon>Halomonadaceae</taxon>
        <taxon>Halomonas</taxon>
    </lineage>
</organism>
<proteinExistence type="predicted"/>
<evidence type="ECO:0008006" key="4">
    <source>
        <dbReference type="Google" id="ProtNLM"/>
    </source>
</evidence>
<keyword evidence="1" id="KW-0472">Membrane</keyword>
<dbReference type="EMBL" id="RRZB01000002">
    <property type="protein sequence ID" value="MBE0462095.1"/>
    <property type="molecule type" value="Genomic_DNA"/>
</dbReference>
<sequence>MSEFWVGVAASLIAAGLVYVTRRFLWPVLWERVFYRGVNLSGVWQIVEERNGVSRVVGKIELKQIGRRLTGSSLRSQTRGGESSNRKFAYTGSMHGHQATLLFEDQKGVGFDVGTYVFIVQNDGNTMIGNTTFHGKTENKIVSESRTLKRVLE</sequence>
<gene>
    <name evidence="2" type="ORF">EI547_01300</name>
</gene>
<name>A0ABR9FTV9_9GAMM</name>
<keyword evidence="3" id="KW-1185">Reference proteome</keyword>
<evidence type="ECO:0000256" key="1">
    <source>
        <dbReference type="SAM" id="Phobius"/>
    </source>
</evidence>